<proteinExistence type="predicted"/>
<evidence type="ECO:0000313" key="2">
    <source>
        <dbReference type="EMBL" id="MDI9858153.1"/>
    </source>
</evidence>
<accession>A0ABT6Y3L1</accession>
<evidence type="ECO:0000256" key="1">
    <source>
        <dbReference type="SAM" id="Phobius"/>
    </source>
</evidence>
<gene>
    <name evidence="2" type="ORF">QM524_02915</name>
</gene>
<sequence>MLYNYRFTFSFLIAIPAILFLCLFEETKNWPEIIIYNKTGYQLDSLEFEEHYFQLALNDSIIIKNCKSFSMQDDLPFGFPQAKIKGISVKKPPFFICGAGVSKIVHGTYQYDIILNKK</sequence>
<comment type="caution">
    <text evidence="2">The sequence shown here is derived from an EMBL/GenBank/DDBJ whole genome shotgun (WGS) entry which is preliminary data.</text>
</comment>
<dbReference type="RefSeq" id="WP_283343405.1">
    <property type="nucleotide sequence ID" value="NZ_JASHIF010000002.1"/>
</dbReference>
<name>A0ABT6Y3L1_9BACT</name>
<evidence type="ECO:0000313" key="3">
    <source>
        <dbReference type="Proteomes" id="UP001236507"/>
    </source>
</evidence>
<dbReference type="EMBL" id="JASHIF010000002">
    <property type="protein sequence ID" value="MDI9858153.1"/>
    <property type="molecule type" value="Genomic_DNA"/>
</dbReference>
<reference evidence="2 3" key="1">
    <citation type="submission" date="2023-05" db="EMBL/GenBank/DDBJ databases">
        <title>Novel species of genus Flectobacillus isolated from stream in China.</title>
        <authorList>
            <person name="Lu H."/>
        </authorList>
    </citation>
    <scope>NUCLEOTIDE SEQUENCE [LARGE SCALE GENOMIC DNA]</scope>
    <source>
        <strain evidence="2 3">KCTC 42575</strain>
    </source>
</reference>
<dbReference type="Proteomes" id="UP001236507">
    <property type="component" value="Unassembled WGS sequence"/>
</dbReference>
<feature type="transmembrane region" description="Helical" evidence="1">
    <location>
        <begin position="6"/>
        <end position="24"/>
    </location>
</feature>
<keyword evidence="3" id="KW-1185">Reference proteome</keyword>
<keyword evidence="1" id="KW-0472">Membrane</keyword>
<protein>
    <submittedName>
        <fullName evidence="2">Uncharacterized protein</fullName>
    </submittedName>
</protein>
<organism evidence="2 3">
    <name type="scientific">Flectobacillus roseus</name>
    <dbReference type="NCBI Taxonomy" id="502259"/>
    <lineage>
        <taxon>Bacteria</taxon>
        <taxon>Pseudomonadati</taxon>
        <taxon>Bacteroidota</taxon>
        <taxon>Cytophagia</taxon>
        <taxon>Cytophagales</taxon>
        <taxon>Flectobacillaceae</taxon>
        <taxon>Flectobacillus</taxon>
    </lineage>
</organism>
<keyword evidence="1" id="KW-0812">Transmembrane</keyword>
<keyword evidence="1" id="KW-1133">Transmembrane helix</keyword>